<dbReference type="InterPro" id="IPR036390">
    <property type="entry name" value="WH_DNA-bd_sf"/>
</dbReference>
<dbReference type="SUPFAM" id="SSF46785">
    <property type="entry name" value="Winged helix' DNA-binding domain"/>
    <property type="match status" value="1"/>
</dbReference>
<organism evidence="7 8">
    <name type="scientific">Modicisalibacter ilicicola DSM 19980</name>
    <dbReference type="NCBI Taxonomy" id="1121942"/>
    <lineage>
        <taxon>Bacteria</taxon>
        <taxon>Pseudomonadati</taxon>
        <taxon>Pseudomonadota</taxon>
        <taxon>Gammaproteobacteria</taxon>
        <taxon>Oceanospirillales</taxon>
        <taxon>Halomonadaceae</taxon>
        <taxon>Modicisalibacter</taxon>
    </lineage>
</organism>
<keyword evidence="8" id="KW-1185">Reference proteome</keyword>
<dbReference type="SMART" id="SM00345">
    <property type="entry name" value="HTH_GNTR"/>
    <property type="match status" value="1"/>
</dbReference>
<evidence type="ECO:0000256" key="1">
    <source>
        <dbReference type="ARBA" id="ARBA00005384"/>
    </source>
</evidence>
<dbReference type="EMBL" id="FQUJ01000002">
    <property type="protein sequence ID" value="SHE43589.1"/>
    <property type="molecule type" value="Genomic_DNA"/>
</dbReference>
<feature type="domain" description="HTH gntR-type" evidence="6">
    <location>
        <begin position="22"/>
        <end position="90"/>
    </location>
</feature>
<dbReference type="Gene3D" id="3.40.640.10">
    <property type="entry name" value="Type I PLP-dependent aspartate aminotransferase-like (Major domain)"/>
    <property type="match status" value="1"/>
</dbReference>
<reference evidence="7 8" key="1">
    <citation type="submission" date="2016-11" db="EMBL/GenBank/DDBJ databases">
        <authorList>
            <person name="Jaros S."/>
            <person name="Januszkiewicz K."/>
            <person name="Wedrychowicz H."/>
        </authorList>
    </citation>
    <scope>NUCLEOTIDE SEQUENCE [LARGE SCALE GENOMIC DNA]</scope>
    <source>
        <strain evidence="7 8">DSM 19980</strain>
    </source>
</reference>
<sequence>MTGSKATFMSQLLFHLDASLRTSLQQQLREQVARAILDGHIPADKALPSSRKLAQELGIARNTVMLVYEQLLDSGYLVAKSRSGYFVNPEILQGHAPTPERLNDIEAEHLAWEELLTMHPSRQRTINKPNDWASYDYPFIYGQTDPELFPTQHWRECSRDSMSVPAIRSWSVDHLNDDDPLLINQVRTRLLPRRGVWASSEEILVTVGAQQALWIVAMLLLKQGRRFGIENPGYVDMYNIASIFTKDILLLPVDEQGMRPEPRVSACDLVYVTPSHQSPTTVTMPLSRRRQLLDMAELDNFLIVEDDYESETNYLDNPTPALKSLDKHHRVIYVGSLSKTLAPGLRVGYMVGHPALIREARALRRLMLRHPPTNNQHAVALFLDRGYHDALLRQIHRVYHRRWQCMGEALARHMPHSTIPSAYGGASYWVKGPAGLDCDALRELARQESILIERGGLHFFDEPHSEYFRLGFSAIPESRIEPGIERLARLIPQATRDHRKAGSS</sequence>
<keyword evidence="2" id="KW-0663">Pyridoxal phosphate</keyword>
<dbReference type="CDD" id="cd07377">
    <property type="entry name" value="WHTH_GntR"/>
    <property type="match status" value="1"/>
</dbReference>
<dbReference type="AlphaFoldDB" id="A0A1M4TGD8"/>
<accession>A0A1M4TGD8</accession>
<dbReference type="InterPro" id="IPR036388">
    <property type="entry name" value="WH-like_DNA-bd_sf"/>
</dbReference>
<keyword evidence="7" id="KW-0808">Transferase</keyword>
<dbReference type="InterPro" id="IPR015424">
    <property type="entry name" value="PyrdxlP-dep_Trfase"/>
</dbReference>
<dbReference type="Gene3D" id="1.10.10.10">
    <property type="entry name" value="Winged helix-like DNA-binding domain superfamily/Winged helix DNA-binding domain"/>
    <property type="match status" value="1"/>
</dbReference>
<dbReference type="Proteomes" id="UP000184346">
    <property type="component" value="Unassembled WGS sequence"/>
</dbReference>
<dbReference type="PRINTS" id="PR00035">
    <property type="entry name" value="HTHGNTR"/>
</dbReference>
<keyword evidence="4" id="KW-0238">DNA-binding</keyword>
<dbReference type="GO" id="GO:0008483">
    <property type="term" value="F:transaminase activity"/>
    <property type="evidence" value="ECO:0007669"/>
    <property type="project" value="UniProtKB-KW"/>
</dbReference>
<dbReference type="GO" id="GO:0003677">
    <property type="term" value="F:DNA binding"/>
    <property type="evidence" value="ECO:0007669"/>
    <property type="project" value="UniProtKB-KW"/>
</dbReference>
<dbReference type="PROSITE" id="PS50949">
    <property type="entry name" value="HTH_GNTR"/>
    <property type="match status" value="1"/>
</dbReference>
<keyword evidence="7" id="KW-0032">Aminotransferase</keyword>
<dbReference type="GO" id="GO:0030170">
    <property type="term" value="F:pyridoxal phosphate binding"/>
    <property type="evidence" value="ECO:0007669"/>
    <property type="project" value="InterPro"/>
</dbReference>
<evidence type="ECO:0000256" key="4">
    <source>
        <dbReference type="ARBA" id="ARBA00023125"/>
    </source>
</evidence>
<evidence type="ECO:0000313" key="7">
    <source>
        <dbReference type="EMBL" id="SHE43589.1"/>
    </source>
</evidence>
<evidence type="ECO:0000259" key="6">
    <source>
        <dbReference type="PROSITE" id="PS50949"/>
    </source>
</evidence>
<keyword evidence="3" id="KW-0805">Transcription regulation</keyword>
<name>A0A1M4TGD8_9GAMM</name>
<dbReference type="SUPFAM" id="SSF53383">
    <property type="entry name" value="PLP-dependent transferases"/>
    <property type="match status" value="1"/>
</dbReference>
<dbReference type="InterPro" id="IPR051446">
    <property type="entry name" value="HTH_trans_reg/aminotransferase"/>
</dbReference>
<dbReference type="Pfam" id="PF00155">
    <property type="entry name" value="Aminotran_1_2"/>
    <property type="match status" value="1"/>
</dbReference>
<dbReference type="InterPro" id="IPR004839">
    <property type="entry name" value="Aminotransferase_I/II_large"/>
</dbReference>
<protein>
    <submittedName>
        <fullName evidence="7">GntR family transcriptional regulator / MocR family aminotransferase</fullName>
    </submittedName>
</protein>
<dbReference type="Pfam" id="PF00392">
    <property type="entry name" value="GntR"/>
    <property type="match status" value="1"/>
</dbReference>
<evidence type="ECO:0000256" key="5">
    <source>
        <dbReference type="ARBA" id="ARBA00023163"/>
    </source>
</evidence>
<comment type="similarity">
    <text evidence="1">In the C-terminal section; belongs to the class-I pyridoxal-phosphate-dependent aminotransferase family.</text>
</comment>
<keyword evidence="5" id="KW-0804">Transcription</keyword>
<dbReference type="CDD" id="cd00609">
    <property type="entry name" value="AAT_like"/>
    <property type="match status" value="1"/>
</dbReference>
<evidence type="ECO:0000313" key="8">
    <source>
        <dbReference type="Proteomes" id="UP000184346"/>
    </source>
</evidence>
<dbReference type="InterPro" id="IPR015421">
    <property type="entry name" value="PyrdxlP-dep_Trfase_major"/>
</dbReference>
<evidence type="ECO:0000256" key="2">
    <source>
        <dbReference type="ARBA" id="ARBA00022898"/>
    </source>
</evidence>
<proteinExistence type="inferred from homology"/>
<dbReference type="InterPro" id="IPR000524">
    <property type="entry name" value="Tscrpt_reg_HTH_GntR"/>
</dbReference>
<gene>
    <name evidence="7" type="ORF">SAMN02745148_00443</name>
</gene>
<dbReference type="STRING" id="1121942.SAMN02745148_00443"/>
<dbReference type="GO" id="GO:0003700">
    <property type="term" value="F:DNA-binding transcription factor activity"/>
    <property type="evidence" value="ECO:0007669"/>
    <property type="project" value="InterPro"/>
</dbReference>
<dbReference type="PANTHER" id="PTHR46577">
    <property type="entry name" value="HTH-TYPE TRANSCRIPTIONAL REGULATORY PROTEIN GABR"/>
    <property type="match status" value="1"/>
</dbReference>
<dbReference type="PANTHER" id="PTHR46577:SF1">
    <property type="entry name" value="HTH-TYPE TRANSCRIPTIONAL REGULATORY PROTEIN GABR"/>
    <property type="match status" value="1"/>
</dbReference>
<evidence type="ECO:0000256" key="3">
    <source>
        <dbReference type="ARBA" id="ARBA00023015"/>
    </source>
</evidence>